<dbReference type="AlphaFoldDB" id="A0AAV3YSR1"/>
<protein>
    <submittedName>
        <fullName evidence="1">Uncharacterized protein</fullName>
    </submittedName>
</protein>
<dbReference type="EMBL" id="BLXT01001414">
    <property type="protein sequence ID" value="GFN85407.1"/>
    <property type="molecule type" value="Genomic_DNA"/>
</dbReference>
<name>A0AAV3YSR1_9GAST</name>
<sequence length="89" mass="10451">MEAVETLREKKLTRDTAQALYWTCHCLPDISVYLLNTDMPFQHPYVAPGFFQQVNIEQHFAHFSRMANGCWLQLFCNCNRKCSKSNPCY</sequence>
<accession>A0AAV3YSR1</accession>
<organism evidence="1 2">
    <name type="scientific">Plakobranchus ocellatus</name>
    <dbReference type="NCBI Taxonomy" id="259542"/>
    <lineage>
        <taxon>Eukaryota</taxon>
        <taxon>Metazoa</taxon>
        <taxon>Spiralia</taxon>
        <taxon>Lophotrochozoa</taxon>
        <taxon>Mollusca</taxon>
        <taxon>Gastropoda</taxon>
        <taxon>Heterobranchia</taxon>
        <taxon>Euthyneura</taxon>
        <taxon>Panpulmonata</taxon>
        <taxon>Sacoglossa</taxon>
        <taxon>Placobranchoidea</taxon>
        <taxon>Plakobranchidae</taxon>
        <taxon>Plakobranchus</taxon>
    </lineage>
</organism>
<dbReference type="Proteomes" id="UP000735302">
    <property type="component" value="Unassembled WGS sequence"/>
</dbReference>
<proteinExistence type="predicted"/>
<comment type="caution">
    <text evidence="1">The sequence shown here is derived from an EMBL/GenBank/DDBJ whole genome shotgun (WGS) entry which is preliminary data.</text>
</comment>
<gene>
    <name evidence="1" type="ORF">PoB_001191300</name>
</gene>
<evidence type="ECO:0000313" key="2">
    <source>
        <dbReference type="Proteomes" id="UP000735302"/>
    </source>
</evidence>
<evidence type="ECO:0000313" key="1">
    <source>
        <dbReference type="EMBL" id="GFN85407.1"/>
    </source>
</evidence>
<keyword evidence="2" id="KW-1185">Reference proteome</keyword>
<reference evidence="1 2" key="1">
    <citation type="journal article" date="2021" name="Elife">
        <title>Chloroplast acquisition without the gene transfer in kleptoplastic sea slugs, Plakobranchus ocellatus.</title>
        <authorList>
            <person name="Maeda T."/>
            <person name="Takahashi S."/>
            <person name="Yoshida T."/>
            <person name="Shimamura S."/>
            <person name="Takaki Y."/>
            <person name="Nagai Y."/>
            <person name="Toyoda A."/>
            <person name="Suzuki Y."/>
            <person name="Arimoto A."/>
            <person name="Ishii H."/>
            <person name="Satoh N."/>
            <person name="Nishiyama T."/>
            <person name="Hasebe M."/>
            <person name="Maruyama T."/>
            <person name="Minagawa J."/>
            <person name="Obokata J."/>
            <person name="Shigenobu S."/>
        </authorList>
    </citation>
    <scope>NUCLEOTIDE SEQUENCE [LARGE SCALE GENOMIC DNA]</scope>
</reference>